<organism evidence="1">
    <name type="scientific">Pantoea sp. BJ2</name>
    <dbReference type="NCBI Taxonomy" id="3141322"/>
    <lineage>
        <taxon>Bacteria</taxon>
        <taxon>Pseudomonadati</taxon>
        <taxon>Pseudomonadota</taxon>
        <taxon>Gammaproteobacteria</taxon>
        <taxon>Enterobacterales</taxon>
        <taxon>Erwiniaceae</taxon>
        <taxon>Pantoea</taxon>
    </lineage>
</organism>
<name>A0AAU7U171_9GAMM</name>
<protein>
    <submittedName>
        <fullName evidence="1">Uncharacterized protein</fullName>
    </submittedName>
</protein>
<gene>
    <name evidence="1" type="ORF">AAF463_21490</name>
</gene>
<proteinExistence type="predicted"/>
<evidence type="ECO:0000313" key="1">
    <source>
        <dbReference type="EMBL" id="XBV46736.1"/>
    </source>
</evidence>
<reference evidence="1" key="1">
    <citation type="submission" date="2024-06" db="EMBL/GenBank/DDBJ databases">
        <title>Multiomics insights into the TNT degradation mechanism by Pantoea sp. BJ2 isolated from an ammunition destruction site.</title>
        <authorList>
            <person name="Luo J."/>
        </authorList>
    </citation>
    <scope>NUCLEOTIDE SEQUENCE</scope>
    <source>
        <strain evidence="1">BJ2</strain>
        <plasmid evidence="1">plasmindA</plasmid>
    </source>
</reference>
<dbReference type="RefSeq" id="WP_101761503.1">
    <property type="nucleotide sequence ID" value="NZ_CP158293.1"/>
</dbReference>
<sequence length="68" mass="7477">MSDEKAENMDDIHAVIGHAVSCLLKSDQPLQLDHITALLKQQEEAAPVQLKQDYVNAMSKIAEKCLAS</sequence>
<keyword evidence="1" id="KW-0614">Plasmid</keyword>
<accession>A0AAU7U171</accession>
<dbReference type="EMBL" id="CP158293">
    <property type="protein sequence ID" value="XBV46736.1"/>
    <property type="molecule type" value="Genomic_DNA"/>
</dbReference>
<dbReference type="AlphaFoldDB" id="A0AAU7U171"/>
<geneLocation type="plasmid" evidence="1">
    <name>plasmindA</name>
</geneLocation>